<evidence type="ECO:0000313" key="16">
    <source>
        <dbReference type="EMBL" id="RAK63967.1"/>
    </source>
</evidence>
<evidence type="ECO:0000256" key="8">
    <source>
        <dbReference type="ARBA" id="ARBA00022801"/>
    </source>
</evidence>
<dbReference type="AlphaFoldDB" id="A0A328BAE4"/>
<dbReference type="EMBL" id="QHKM01000008">
    <property type="protein sequence ID" value="RAK63967.1"/>
    <property type="molecule type" value="Genomic_DNA"/>
</dbReference>
<comment type="caution">
    <text evidence="16">The sequence shown here is derived from an EMBL/GenBank/DDBJ whole genome shotgun (WGS) entry which is preliminary data.</text>
</comment>
<dbReference type="EC" id="2.4.99.28" evidence="10"/>
<evidence type="ECO:0000256" key="6">
    <source>
        <dbReference type="ARBA" id="ARBA00022676"/>
    </source>
</evidence>
<dbReference type="InterPro" id="IPR001460">
    <property type="entry name" value="PCN-bd_Tpept"/>
</dbReference>
<feature type="compositionally biased region" description="Low complexity" evidence="12">
    <location>
        <begin position="489"/>
        <end position="504"/>
    </location>
</feature>
<evidence type="ECO:0000256" key="7">
    <source>
        <dbReference type="ARBA" id="ARBA00022679"/>
    </source>
</evidence>
<evidence type="ECO:0000256" key="4">
    <source>
        <dbReference type="ARBA" id="ARBA00022645"/>
    </source>
</evidence>
<keyword evidence="5" id="KW-0645">Protease</keyword>
<keyword evidence="17" id="KW-1185">Reference proteome</keyword>
<dbReference type="PANTHER" id="PTHR32282">
    <property type="entry name" value="BINDING PROTEIN TRANSPEPTIDASE, PUTATIVE-RELATED"/>
    <property type="match status" value="1"/>
</dbReference>
<comment type="pathway">
    <text evidence="1">Cell wall biogenesis; peptidoglycan biosynthesis.</text>
</comment>
<sequence length="850" mass="92744">MNRRRGLPLLLGSGLLLLLLAGLDRLFPLPPPPPASPVVLAADGSVLHAYLSPDQKWRLPTGLPDISPTLRRALVAKEDRWFYWHPGINPVALLQAAGRNALGRGRRTGASTITMQVARLLEPKERTVGGKLQEMLRALQLEAHYSKAEILQLYLNLVPYGSNVEGVKSAALLYYGQPPHYLSLAQTVTLTIVPNNPTGLAPGRHNAALLTARNRWLRRLGSEGVFPQKDIDNALQEPLLARRRPAPRLAPHFARRLVQDYYAHRPRQNSPSLLEQGAGVQSTLVRPAQAKAEDLTRQYVRRLAPLGISQAAVLVVDNRTHAVQAYVGSADFLDGAHQGQVDGIRAVRSPGSTLKPFLYAVALDRGLVTPKRVLPDVPTNFGGFRPENFDKHCQGEVTLERALAYSLNIPAVHVLQQVGVGDFTGQLRRAGFRTVARQAPQLGLSTILGGCGTTLEELVGLYSALANGGLYAPLRWTQPSSKSPNEPHALAANAKPNNEPPASRAARRERSSPASLLTSGSPEEMLDAHFPLRRGGRPRRGPVRRPERGAAAETRLVSESAAYLVTDILSQLVRPDLPVGHENALRLPHIAWKTGTSYGRRDAWSIGYNRHYTIGVWVGNFTGQGAPALTGTDVATPLLFDLFNALTYNDGAEWYAPPAGLDFRLVCPVTGQVPGEHCPDQIMDYFLPGISDVRRCEHQQAVFVAADGSVSYCRACLPAAGYRRVLYPNFTPEVLAFKAAQGLPHALRPPHNPACTLVRTDDTGTQAPRILSPTPNAEYALERGSSQQLQLRCAAWSDVRRVYWYANDQFVQAAAPTDAVFIRPAAGPLKISCADDHGRNTDVQVLVERL</sequence>
<dbReference type="InterPro" id="IPR023346">
    <property type="entry name" value="Lysozyme-like_dom_sf"/>
</dbReference>
<keyword evidence="6" id="KW-0328">Glycosyltransferase</keyword>
<evidence type="ECO:0000313" key="17">
    <source>
        <dbReference type="Proteomes" id="UP000248553"/>
    </source>
</evidence>
<evidence type="ECO:0000259" key="14">
    <source>
        <dbReference type="Pfam" id="PF00912"/>
    </source>
</evidence>
<reference evidence="17" key="1">
    <citation type="submission" date="2018-05" db="EMBL/GenBank/DDBJ databases">
        <authorList>
            <person name="Nie L."/>
        </authorList>
    </citation>
    <scope>NUCLEOTIDE SEQUENCE [LARGE SCALE GENOMIC DNA]</scope>
    <source>
        <strain evidence="17">NL</strain>
    </source>
</reference>
<evidence type="ECO:0000256" key="2">
    <source>
        <dbReference type="ARBA" id="ARBA00007090"/>
    </source>
</evidence>
<dbReference type="Pfam" id="PF00905">
    <property type="entry name" value="Transpeptidase"/>
    <property type="match status" value="1"/>
</dbReference>
<accession>A0A328BAE4</accession>
<evidence type="ECO:0000256" key="12">
    <source>
        <dbReference type="SAM" id="MobiDB-lite"/>
    </source>
</evidence>
<evidence type="ECO:0000259" key="13">
    <source>
        <dbReference type="Pfam" id="PF00905"/>
    </source>
</evidence>
<name>A0A328BAE4_9BACT</name>
<dbReference type="Proteomes" id="UP000248553">
    <property type="component" value="Unassembled WGS sequence"/>
</dbReference>
<dbReference type="InterPro" id="IPR009647">
    <property type="entry name" value="PBP_C"/>
</dbReference>
<evidence type="ECO:0000259" key="15">
    <source>
        <dbReference type="Pfam" id="PF06832"/>
    </source>
</evidence>
<feature type="domain" description="Glycosyl transferase family 51" evidence="14">
    <location>
        <begin position="47"/>
        <end position="219"/>
    </location>
</feature>
<keyword evidence="4" id="KW-0121">Carboxypeptidase</keyword>
<dbReference type="PANTHER" id="PTHR32282:SF15">
    <property type="entry name" value="PENICILLIN-BINDING PROTEIN 1C"/>
    <property type="match status" value="1"/>
</dbReference>
<evidence type="ECO:0000256" key="3">
    <source>
        <dbReference type="ARBA" id="ARBA00007739"/>
    </source>
</evidence>
<dbReference type="GO" id="GO:0008658">
    <property type="term" value="F:penicillin binding"/>
    <property type="evidence" value="ECO:0007669"/>
    <property type="project" value="InterPro"/>
</dbReference>
<gene>
    <name evidence="16" type="primary">pbpC</name>
    <name evidence="16" type="ORF">DLM85_20725</name>
</gene>
<evidence type="ECO:0000256" key="5">
    <source>
        <dbReference type="ARBA" id="ARBA00022670"/>
    </source>
</evidence>
<evidence type="ECO:0000256" key="1">
    <source>
        <dbReference type="ARBA" id="ARBA00004752"/>
    </source>
</evidence>
<dbReference type="InterPro" id="IPR011815">
    <property type="entry name" value="PBP_1c"/>
</dbReference>
<feature type="domain" description="Penicillin-binding protein transpeptidase" evidence="13">
    <location>
        <begin position="312"/>
        <end position="479"/>
    </location>
</feature>
<dbReference type="Pfam" id="PF06832">
    <property type="entry name" value="BiPBP_C"/>
    <property type="match status" value="1"/>
</dbReference>
<proteinExistence type="inferred from homology"/>
<dbReference type="Gene3D" id="1.10.3810.10">
    <property type="entry name" value="Biosynthetic peptidoglycan transglycosylase-like"/>
    <property type="match status" value="1"/>
</dbReference>
<comment type="similarity">
    <text evidence="3">In the N-terminal section; belongs to the glycosyltransferase 51 family.</text>
</comment>
<dbReference type="GO" id="GO:0006508">
    <property type="term" value="P:proteolysis"/>
    <property type="evidence" value="ECO:0007669"/>
    <property type="project" value="UniProtKB-KW"/>
</dbReference>
<dbReference type="SUPFAM" id="SSF53955">
    <property type="entry name" value="Lysozyme-like"/>
    <property type="match status" value="1"/>
</dbReference>
<dbReference type="OrthoDB" id="9766909at2"/>
<dbReference type="RefSeq" id="WP_111480085.1">
    <property type="nucleotide sequence ID" value="NZ_QHKM01000008.1"/>
</dbReference>
<comment type="similarity">
    <text evidence="2">In the C-terminal section; belongs to the transpeptidase family.</text>
</comment>
<evidence type="ECO:0000256" key="11">
    <source>
        <dbReference type="ARBA" id="ARBA00049902"/>
    </source>
</evidence>
<dbReference type="Pfam" id="PF00912">
    <property type="entry name" value="Transgly"/>
    <property type="match status" value="1"/>
</dbReference>
<dbReference type="GO" id="GO:0009252">
    <property type="term" value="P:peptidoglycan biosynthetic process"/>
    <property type="evidence" value="ECO:0007669"/>
    <property type="project" value="InterPro"/>
</dbReference>
<dbReference type="GO" id="GO:0030288">
    <property type="term" value="C:outer membrane-bounded periplasmic space"/>
    <property type="evidence" value="ECO:0007669"/>
    <property type="project" value="TreeGrafter"/>
</dbReference>
<evidence type="ECO:0000256" key="9">
    <source>
        <dbReference type="ARBA" id="ARBA00023268"/>
    </source>
</evidence>
<dbReference type="InterPro" id="IPR050396">
    <property type="entry name" value="Glycosyltr_51/Transpeptidase"/>
</dbReference>
<feature type="region of interest" description="Disordered" evidence="12">
    <location>
        <begin position="478"/>
        <end position="552"/>
    </location>
</feature>
<comment type="catalytic activity">
    <reaction evidence="11">
        <text>[GlcNAc-(1-&gt;4)-Mur2Ac(oyl-L-Ala-gamma-D-Glu-L-Lys-D-Ala-D-Ala)](n)-di-trans,octa-cis-undecaprenyl diphosphate + beta-D-GlcNAc-(1-&gt;4)-Mur2Ac(oyl-L-Ala-gamma-D-Glu-L-Lys-D-Ala-D-Ala)-di-trans,octa-cis-undecaprenyl diphosphate = [GlcNAc-(1-&gt;4)-Mur2Ac(oyl-L-Ala-gamma-D-Glu-L-Lys-D-Ala-D-Ala)](n+1)-di-trans,octa-cis-undecaprenyl diphosphate + di-trans,octa-cis-undecaprenyl diphosphate + H(+)</text>
        <dbReference type="Rhea" id="RHEA:23708"/>
        <dbReference type="Rhea" id="RHEA-COMP:9602"/>
        <dbReference type="Rhea" id="RHEA-COMP:9603"/>
        <dbReference type="ChEBI" id="CHEBI:15378"/>
        <dbReference type="ChEBI" id="CHEBI:58405"/>
        <dbReference type="ChEBI" id="CHEBI:60033"/>
        <dbReference type="ChEBI" id="CHEBI:78435"/>
        <dbReference type="EC" id="2.4.99.28"/>
    </reaction>
</comment>
<feature type="domain" description="Penicillin-binding C-terminal" evidence="15">
    <location>
        <begin position="761"/>
        <end position="845"/>
    </location>
</feature>
<evidence type="ECO:0000256" key="10">
    <source>
        <dbReference type="ARBA" id="ARBA00044770"/>
    </source>
</evidence>
<keyword evidence="8" id="KW-0378">Hydrolase</keyword>
<dbReference type="SUPFAM" id="SSF56601">
    <property type="entry name" value="beta-lactamase/transpeptidase-like"/>
    <property type="match status" value="1"/>
</dbReference>
<organism evidence="16 17">
    <name type="scientific">Hymenobacter edaphi</name>
    <dbReference type="NCBI Taxonomy" id="2211146"/>
    <lineage>
        <taxon>Bacteria</taxon>
        <taxon>Pseudomonadati</taxon>
        <taxon>Bacteroidota</taxon>
        <taxon>Cytophagia</taxon>
        <taxon>Cytophagales</taxon>
        <taxon>Hymenobacteraceae</taxon>
        <taxon>Hymenobacter</taxon>
    </lineage>
</organism>
<dbReference type="InterPro" id="IPR001264">
    <property type="entry name" value="Glyco_trans_51"/>
</dbReference>
<dbReference type="GO" id="GO:0004180">
    <property type="term" value="F:carboxypeptidase activity"/>
    <property type="evidence" value="ECO:0007669"/>
    <property type="project" value="UniProtKB-KW"/>
</dbReference>
<dbReference type="GO" id="GO:0008955">
    <property type="term" value="F:peptidoglycan glycosyltransferase activity"/>
    <property type="evidence" value="ECO:0007669"/>
    <property type="project" value="UniProtKB-EC"/>
</dbReference>
<dbReference type="InterPro" id="IPR036950">
    <property type="entry name" value="PBP_transglycosylase"/>
</dbReference>
<protein>
    <recommendedName>
        <fullName evidence="10">peptidoglycan glycosyltransferase</fullName>
        <ecNumber evidence="10">2.4.99.28</ecNumber>
    </recommendedName>
</protein>
<dbReference type="InterPro" id="IPR012338">
    <property type="entry name" value="Beta-lactam/transpept-like"/>
</dbReference>
<dbReference type="NCBIfam" id="TIGR02073">
    <property type="entry name" value="PBP_1c"/>
    <property type="match status" value="1"/>
</dbReference>
<keyword evidence="9" id="KW-0511">Multifunctional enzyme</keyword>
<feature type="compositionally biased region" description="Basic residues" evidence="12">
    <location>
        <begin position="531"/>
        <end position="543"/>
    </location>
</feature>
<keyword evidence="7" id="KW-0808">Transferase</keyword>
<dbReference type="Gene3D" id="3.40.710.10">
    <property type="entry name" value="DD-peptidase/beta-lactamase superfamily"/>
    <property type="match status" value="2"/>
</dbReference>